<organism evidence="9 10">
    <name type="scientific">Paenibacillus glycanilyticus</name>
    <dbReference type="NCBI Taxonomy" id="126569"/>
    <lineage>
        <taxon>Bacteria</taxon>
        <taxon>Bacillati</taxon>
        <taxon>Bacillota</taxon>
        <taxon>Bacilli</taxon>
        <taxon>Bacillales</taxon>
        <taxon>Paenibacillaceae</taxon>
        <taxon>Paenibacillus</taxon>
    </lineage>
</organism>
<feature type="transmembrane region" description="Helical" evidence="7">
    <location>
        <begin position="194"/>
        <end position="215"/>
    </location>
</feature>
<dbReference type="Pfam" id="PF00528">
    <property type="entry name" value="BPD_transp_1"/>
    <property type="match status" value="1"/>
</dbReference>
<reference evidence="9 10" key="1">
    <citation type="submission" date="2023-03" db="EMBL/GenBank/DDBJ databases">
        <title>Draft genome sequence of the bacteria which degrade cell wall of Tricholomamatutake.</title>
        <authorList>
            <person name="Konishi Y."/>
            <person name="Fukuta Y."/>
            <person name="Shirasaka N."/>
        </authorList>
    </citation>
    <scope>NUCLEOTIDE SEQUENCE [LARGE SCALE GENOMIC DNA]</scope>
    <source>
        <strain evidence="10">mu1</strain>
    </source>
</reference>
<name>A0ABQ6G9M1_9BACL</name>
<accession>A0ABQ6G9M1</accession>
<proteinExistence type="inferred from homology"/>
<feature type="transmembrane region" description="Helical" evidence="7">
    <location>
        <begin position="133"/>
        <end position="153"/>
    </location>
</feature>
<comment type="similarity">
    <text evidence="7">Belongs to the binding-protein-dependent transport system permease family.</text>
</comment>
<evidence type="ECO:0000259" key="8">
    <source>
        <dbReference type="PROSITE" id="PS50928"/>
    </source>
</evidence>
<dbReference type="InterPro" id="IPR050809">
    <property type="entry name" value="UgpAE/MalFG_permease"/>
</dbReference>
<evidence type="ECO:0000256" key="7">
    <source>
        <dbReference type="RuleBase" id="RU363032"/>
    </source>
</evidence>
<dbReference type="SUPFAM" id="SSF161098">
    <property type="entry name" value="MetI-like"/>
    <property type="match status" value="1"/>
</dbReference>
<dbReference type="PANTHER" id="PTHR43227">
    <property type="entry name" value="BLL4140 PROTEIN"/>
    <property type="match status" value="1"/>
</dbReference>
<dbReference type="RefSeq" id="WP_284237669.1">
    <property type="nucleotide sequence ID" value="NZ_BSSQ01000005.1"/>
</dbReference>
<evidence type="ECO:0000256" key="4">
    <source>
        <dbReference type="ARBA" id="ARBA00022692"/>
    </source>
</evidence>
<keyword evidence="5 7" id="KW-1133">Transmembrane helix</keyword>
<evidence type="ECO:0000256" key="5">
    <source>
        <dbReference type="ARBA" id="ARBA00022989"/>
    </source>
</evidence>
<evidence type="ECO:0000313" key="10">
    <source>
        <dbReference type="Proteomes" id="UP001157114"/>
    </source>
</evidence>
<evidence type="ECO:0000256" key="2">
    <source>
        <dbReference type="ARBA" id="ARBA00022448"/>
    </source>
</evidence>
<feature type="transmembrane region" description="Helical" evidence="7">
    <location>
        <begin position="227"/>
        <end position="251"/>
    </location>
</feature>
<comment type="caution">
    <text evidence="9">The sequence shown here is derived from an EMBL/GenBank/DDBJ whole genome shotgun (WGS) entry which is preliminary data.</text>
</comment>
<keyword evidence="3" id="KW-1003">Cell membrane</keyword>
<comment type="subcellular location">
    <subcellularLocation>
        <location evidence="1 7">Cell membrane</location>
        <topology evidence="1 7">Multi-pass membrane protein</topology>
    </subcellularLocation>
</comment>
<dbReference type="Proteomes" id="UP001157114">
    <property type="component" value="Unassembled WGS sequence"/>
</dbReference>
<keyword evidence="10" id="KW-1185">Reference proteome</keyword>
<keyword evidence="4 7" id="KW-0812">Transmembrane</keyword>
<dbReference type="CDD" id="cd06261">
    <property type="entry name" value="TM_PBP2"/>
    <property type="match status" value="1"/>
</dbReference>
<feature type="transmembrane region" description="Helical" evidence="7">
    <location>
        <begin position="160"/>
        <end position="182"/>
    </location>
</feature>
<evidence type="ECO:0000313" key="9">
    <source>
        <dbReference type="EMBL" id="GLX66953.1"/>
    </source>
</evidence>
<feature type="transmembrane region" description="Helical" evidence="7">
    <location>
        <begin position="33"/>
        <end position="60"/>
    </location>
</feature>
<dbReference type="InterPro" id="IPR035906">
    <property type="entry name" value="MetI-like_sf"/>
</dbReference>
<dbReference type="PANTHER" id="PTHR43227:SF11">
    <property type="entry name" value="BLL4140 PROTEIN"/>
    <property type="match status" value="1"/>
</dbReference>
<evidence type="ECO:0000256" key="3">
    <source>
        <dbReference type="ARBA" id="ARBA00022475"/>
    </source>
</evidence>
<evidence type="ECO:0000256" key="1">
    <source>
        <dbReference type="ARBA" id="ARBA00004651"/>
    </source>
</evidence>
<evidence type="ECO:0000256" key="6">
    <source>
        <dbReference type="ARBA" id="ARBA00023136"/>
    </source>
</evidence>
<dbReference type="Gene3D" id="1.10.3720.10">
    <property type="entry name" value="MetI-like"/>
    <property type="match status" value="1"/>
</dbReference>
<feature type="transmembrane region" description="Helical" evidence="7">
    <location>
        <begin position="104"/>
        <end position="121"/>
    </location>
</feature>
<keyword evidence="2 7" id="KW-0813">Transport</keyword>
<protein>
    <submittedName>
        <fullName evidence="9">Multiple-sugar transport system permease YteP</fullName>
    </submittedName>
</protein>
<dbReference type="InterPro" id="IPR000515">
    <property type="entry name" value="MetI-like"/>
</dbReference>
<sequence length="321" mass="36438">MSNEQITAINPAVHIRSASKKRTVWKRYLDNKYFFIMLAPVILYFIIFHYFPIYGVIIAFENFKIIKGITGSPWVGLDNFRDMFSGLYFLPVLKNTFIINSYKLLFGFPAPILLAILLNEIRKPLFKKSVQTITYLPYFLSWIALSGIIIEFLSPSRGPINVLLDLLGFKPIFFIADVHWFRSILVSTEIWKTVGFNAIIYLAAIAGINPELYEAADVDGISKLKKIWYITLPSISPVIVIMLILTSGQIINDDFDQIYNLLNAKVSSVGDVISTYTYTEGIQKMNYSYAAAVGLFKNVVALVVVLTANFIAKRFSDETIF</sequence>
<gene>
    <name evidence="9" type="primary">yteP_3</name>
    <name evidence="9" type="ORF">MU1_12970</name>
</gene>
<feature type="domain" description="ABC transmembrane type-1" evidence="8">
    <location>
        <begin position="93"/>
        <end position="308"/>
    </location>
</feature>
<keyword evidence="6 7" id="KW-0472">Membrane</keyword>
<dbReference type="PROSITE" id="PS50928">
    <property type="entry name" value="ABC_TM1"/>
    <property type="match status" value="1"/>
</dbReference>
<dbReference type="EMBL" id="BSSQ01000005">
    <property type="protein sequence ID" value="GLX66953.1"/>
    <property type="molecule type" value="Genomic_DNA"/>
</dbReference>
<feature type="transmembrane region" description="Helical" evidence="7">
    <location>
        <begin position="287"/>
        <end position="312"/>
    </location>
</feature>